<dbReference type="InterPro" id="IPR050266">
    <property type="entry name" value="AB_hydrolase_sf"/>
</dbReference>
<reference evidence="6" key="1">
    <citation type="submission" date="2025-08" db="UniProtKB">
        <authorList>
            <consortium name="RefSeq"/>
        </authorList>
    </citation>
    <scope>IDENTIFICATION</scope>
    <source>
        <strain evidence="6">USDA-PBARC FA_bdor</strain>
        <tissue evidence="6">Whole organism</tissue>
    </source>
</reference>
<dbReference type="PANTHER" id="PTHR43798">
    <property type="entry name" value="MONOACYLGLYCEROL LIPASE"/>
    <property type="match status" value="1"/>
</dbReference>
<dbReference type="OrthoDB" id="190201at2759"/>
<feature type="transmembrane region" description="Helical" evidence="3">
    <location>
        <begin position="127"/>
        <end position="145"/>
    </location>
</feature>
<dbReference type="GO" id="GO:0016020">
    <property type="term" value="C:membrane"/>
    <property type="evidence" value="ECO:0007669"/>
    <property type="project" value="TreeGrafter"/>
</dbReference>
<dbReference type="RefSeq" id="XP_011300472.1">
    <property type="nucleotide sequence ID" value="XM_011302170.1"/>
</dbReference>
<keyword evidence="5" id="KW-1185">Reference proteome</keyword>
<dbReference type="GeneID" id="105264942"/>
<evidence type="ECO:0000256" key="2">
    <source>
        <dbReference type="ARBA" id="ARBA00022801"/>
    </source>
</evidence>
<proteinExistence type="inferred from homology"/>
<evidence type="ECO:0000256" key="3">
    <source>
        <dbReference type="SAM" id="Phobius"/>
    </source>
</evidence>
<dbReference type="PANTHER" id="PTHR43798:SF14">
    <property type="entry name" value="SERINE HYDROLASE-LIKE PROTEIN DDB_G0286239"/>
    <property type="match status" value="1"/>
</dbReference>
<dbReference type="GO" id="GO:0016787">
    <property type="term" value="F:hydrolase activity"/>
    <property type="evidence" value="ECO:0007669"/>
    <property type="project" value="UniProtKB-KW"/>
</dbReference>
<name>A0A9R1T0G5_9HYME</name>
<accession>A0A9R1T0G5</accession>
<organism evidence="5 6">
    <name type="scientific">Fopius arisanus</name>
    <dbReference type="NCBI Taxonomy" id="64838"/>
    <lineage>
        <taxon>Eukaryota</taxon>
        <taxon>Metazoa</taxon>
        <taxon>Ecdysozoa</taxon>
        <taxon>Arthropoda</taxon>
        <taxon>Hexapoda</taxon>
        <taxon>Insecta</taxon>
        <taxon>Pterygota</taxon>
        <taxon>Neoptera</taxon>
        <taxon>Endopterygota</taxon>
        <taxon>Hymenoptera</taxon>
        <taxon>Apocrita</taxon>
        <taxon>Ichneumonoidea</taxon>
        <taxon>Braconidae</taxon>
        <taxon>Opiinae</taxon>
        <taxon>Fopius</taxon>
    </lineage>
</organism>
<evidence type="ECO:0000313" key="6">
    <source>
        <dbReference type="RefSeq" id="XP_011300472.1"/>
    </source>
</evidence>
<dbReference type="SUPFAM" id="SSF53474">
    <property type="entry name" value="alpha/beta-Hydrolases"/>
    <property type="match status" value="1"/>
</dbReference>
<evidence type="ECO:0000256" key="1">
    <source>
        <dbReference type="ARBA" id="ARBA00008645"/>
    </source>
</evidence>
<dbReference type="Gene3D" id="3.40.50.1820">
    <property type="entry name" value="alpha/beta hydrolase"/>
    <property type="match status" value="1"/>
</dbReference>
<gene>
    <name evidence="6" type="primary">LOC105264942</name>
</gene>
<sequence length="325" mass="37723">MKMGRLVAIRKIGFRLTRLQRNMATAEAVIQEKKFKEVEIEVPWGKIAGKHWGPPDVEPIVALHGWQDNAGSFDNLIKYLPNNLSILAVDAPGHGYSSWLPKGTMYTPLMYIQVIQRVKQHYKMDKIGLIAHSMGAMWCFSYAVFAPQDIKFVIALDYFKFPELPPEKFLSYFFEDWNRFFRLDQLTNPPPRHSEAEAISRYIKATNNSLDEEMCRILFERGTTKHPDGTVSFNRDPYVQCVFDPGLNNEQMVAMAKRLTCPYYVIKGESSRYKEKKELYFEVLKVLETTSSDFMFRTVPGTHHFHMKNTSHLADLINPFIQQHI</sequence>
<feature type="domain" description="AB hydrolase-1" evidence="4">
    <location>
        <begin position="59"/>
        <end position="187"/>
    </location>
</feature>
<dbReference type="InterPro" id="IPR000073">
    <property type="entry name" value="AB_hydrolase_1"/>
</dbReference>
<dbReference type="KEGG" id="fas:105264942"/>
<protein>
    <submittedName>
        <fullName evidence="6">Probable serine hydrolase</fullName>
    </submittedName>
</protein>
<keyword evidence="3" id="KW-0812">Transmembrane</keyword>
<dbReference type="InterPro" id="IPR029058">
    <property type="entry name" value="AB_hydrolase_fold"/>
</dbReference>
<dbReference type="AlphaFoldDB" id="A0A9R1T0G5"/>
<evidence type="ECO:0000313" key="5">
    <source>
        <dbReference type="Proteomes" id="UP000694866"/>
    </source>
</evidence>
<dbReference type="Pfam" id="PF00561">
    <property type="entry name" value="Abhydrolase_1"/>
    <property type="match status" value="1"/>
</dbReference>
<dbReference type="Proteomes" id="UP000694866">
    <property type="component" value="Unplaced"/>
</dbReference>
<keyword evidence="3" id="KW-0472">Membrane</keyword>
<evidence type="ECO:0000259" key="4">
    <source>
        <dbReference type="Pfam" id="PF00561"/>
    </source>
</evidence>
<comment type="similarity">
    <text evidence="1">Belongs to the AB hydrolase superfamily.</text>
</comment>
<keyword evidence="3" id="KW-1133">Transmembrane helix</keyword>
<keyword evidence="2 6" id="KW-0378">Hydrolase</keyword>